<dbReference type="GO" id="GO:0031267">
    <property type="term" value="F:small GTPase binding"/>
    <property type="evidence" value="ECO:0007669"/>
    <property type="project" value="TreeGrafter"/>
</dbReference>
<accession>A0A286UGN1</accession>
<dbReference type="PROSITE" id="PS50086">
    <property type="entry name" value="TBC_RABGAP"/>
    <property type="match status" value="1"/>
</dbReference>
<dbReference type="PANTHER" id="PTHR47219">
    <property type="entry name" value="RAB GTPASE-ACTIVATING PROTEIN 1-LIKE"/>
    <property type="match status" value="1"/>
</dbReference>
<evidence type="ECO:0000256" key="8">
    <source>
        <dbReference type="ARBA" id="ARBA00061661"/>
    </source>
</evidence>
<evidence type="ECO:0000256" key="7">
    <source>
        <dbReference type="ARBA" id="ARBA00023054"/>
    </source>
</evidence>
<keyword evidence="6" id="KW-0653">Protein transport</keyword>
<feature type="compositionally biased region" description="Basic and acidic residues" evidence="11">
    <location>
        <begin position="179"/>
        <end position="196"/>
    </location>
</feature>
<keyword evidence="7 10" id="KW-0175">Coiled coil</keyword>
<sequence>MNLYSSSRKRSDSTAGLVDVDMEKDKESENDKREREGQESDGGSIGSFKSVRSGRSAGSGRAIKSVSGSRLGSEKGAGSEGEEEEERGSGGVDVIDNTSITSGPGGPASLDNLFSPTEPKRSLVSKLKGERGDDGEGLKRESIVDSGVGIEVEVEEDDEARESVGAGTREVWGGAGLKEGAEKRGSGRTSLLDKRSTVSLGRSGSSTLESLRSSRHKKSASSYTLGSLTAIMNGGGPNGDKLAMGEGEGKVGNLPFILQRLDLQKLDGGKADRRTSGEGQLKLKEEFSKLQEEIQAKEAESIKAIDWEFWGNVMADYRQFATDNPEKLAKAIERGIPKTLRGMMWQLMAASKETELEATYLRLLKESSPHEKAITRDLGRTFPHHDYFNEGHGIGQENLFNVLKAYSLYDPEVGYCQGLPFVVAILLLNMPDEEAFCLLVRLMHSYGLRGHFLPEMPGLQLRMYQFDRLVEELLPVLHVHFLRQGVKSSMFCSQWFLTMFSYRFPLDIVFRIYDNVIASGVEAIFGFSIVLLQRNEEALLKLKFDDILAFLKNKLFERYKCFQDSESIDDAQRSTGNLNDGGSTAYLVDEFVQDALSLKITPFMLDSYAHEYDELVRTREAHLVEMDTLRNTNRQLAAQVKDLEDTLGALNTEHCDIVKELVMTRIKNEELESELVRYKLLYAEAMHQNEDAMSSHRLSTFSSPK</sequence>
<dbReference type="OrthoDB" id="295078at2759"/>
<dbReference type="GO" id="GO:0005737">
    <property type="term" value="C:cytoplasm"/>
    <property type="evidence" value="ECO:0007669"/>
    <property type="project" value="UniProtKB-SubCell"/>
</dbReference>
<keyword evidence="3" id="KW-0343">GTPase activation</keyword>
<keyword evidence="5" id="KW-0931">ER-Golgi transport</keyword>
<dbReference type="InterPro" id="IPR000195">
    <property type="entry name" value="Rab-GAP-TBC_dom"/>
</dbReference>
<feature type="coiled-coil region" evidence="10">
    <location>
        <begin position="626"/>
        <end position="688"/>
    </location>
</feature>
<dbReference type="GO" id="GO:0016192">
    <property type="term" value="P:vesicle-mediated transport"/>
    <property type="evidence" value="ECO:0007669"/>
    <property type="project" value="UniProtKB-KW"/>
</dbReference>
<dbReference type="InterPro" id="IPR035969">
    <property type="entry name" value="Rab-GAP_TBC_sf"/>
</dbReference>
<evidence type="ECO:0000259" key="12">
    <source>
        <dbReference type="PROSITE" id="PS50086"/>
    </source>
</evidence>
<keyword evidence="4" id="KW-0963">Cytoplasm</keyword>
<dbReference type="Proteomes" id="UP000217199">
    <property type="component" value="Unassembled WGS sequence"/>
</dbReference>
<dbReference type="Pfam" id="PF23436">
    <property type="entry name" value="RabGap-TBC_2"/>
    <property type="match status" value="1"/>
</dbReference>
<feature type="compositionally biased region" description="Low complexity" evidence="11">
    <location>
        <begin position="53"/>
        <end position="62"/>
    </location>
</feature>
<dbReference type="SMART" id="SM00164">
    <property type="entry name" value="TBC"/>
    <property type="match status" value="1"/>
</dbReference>
<evidence type="ECO:0000313" key="14">
    <source>
        <dbReference type="Proteomes" id="UP000217199"/>
    </source>
</evidence>
<feature type="compositionally biased region" description="Low complexity" evidence="11">
    <location>
        <begin position="199"/>
        <end position="211"/>
    </location>
</feature>
<dbReference type="EMBL" id="NBII01000005">
    <property type="protein sequence ID" value="PAV18689.1"/>
    <property type="molecule type" value="Genomic_DNA"/>
</dbReference>
<dbReference type="Gene3D" id="1.10.472.80">
    <property type="entry name" value="Ypt/Rab-GAP domain of gyp1p, domain 3"/>
    <property type="match status" value="1"/>
</dbReference>
<evidence type="ECO:0000256" key="3">
    <source>
        <dbReference type="ARBA" id="ARBA00022468"/>
    </source>
</evidence>
<feature type="region of interest" description="Disordered" evidence="11">
    <location>
        <begin position="1"/>
        <end position="216"/>
    </location>
</feature>
<dbReference type="GO" id="GO:0005096">
    <property type="term" value="F:GTPase activator activity"/>
    <property type="evidence" value="ECO:0007669"/>
    <property type="project" value="UniProtKB-KW"/>
</dbReference>
<keyword evidence="2" id="KW-0813">Transport</keyword>
<dbReference type="SUPFAM" id="SSF47923">
    <property type="entry name" value="Ypt/Rab-GAP domain of gyp1p"/>
    <property type="match status" value="2"/>
</dbReference>
<feature type="compositionally biased region" description="Basic and acidic residues" evidence="11">
    <location>
        <begin position="21"/>
        <end position="38"/>
    </location>
</feature>
<evidence type="ECO:0000256" key="10">
    <source>
        <dbReference type="SAM" id="Coils"/>
    </source>
</evidence>
<comment type="similarity">
    <text evidence="8">Belongs to the GYP5 family.</text>
</comment>
<protein>
    <recommendedName>
        <fullName evidence="9">GTPase-activating protein GYP5</fullName>
    </recommendedName>
</protein>
<gene>
    <name evidence="13" type="ORF">PNOK_0553200</name>
</gene>
<evidence type="ECO:0000256" key="4">
    <source>
        <dbReference type="ARBA" id="ARBA00022490"/>
    </source>
</evidence>
<evidence type="ECO:0000256" key="6">
    <source>
        <dbReference type="ARBA" id="ARBA00022927"/>
    </source>
</evidence>
<name>A0A286UGN1_9AGAM</name>
<dbReference type="FunFam" id="1.10.8.270:FF:000001">
    <property type="entry name" value="TBC1 domain family member 1"/>
    <property type="match status" value="1"/>
</dbReference>
<reference evidence="13 14" key="1">
    <citation type="journal article" date="2017" name="Mol. Ecol.">
        <title>Comparative and population genomic landscape of Phellinus noxius: A hypervariable fungus causing root rot in trees.</title>
        <authorList>
            <person name="Chung C.L."/>
            <person name="Lee T.J."/>
            <person name="Akiba M."/>
            <person name="Lee H.H."/>
            <person name="Kuo T.H."/>
            <person name="Liu D."/>
            <person name="Ke H.M."/>
            <person name="Yokoi T."/>
            <person name="Roa M.B."/>
            <person name="Lu M.J."/>
            <person name="Chang Y.Y."/>
            <person name="Ann P.J."/>
            <person name="Tsai J.N."/>
            <person name="Chen C.Y."/>
            <person name="Tzean S.S."/>
            <person name="Ota Y."/>
            <person name="Hattori T."/>
            <person name="Sahashi N."/>
            <person name="Liou R.F."/>
            <person name="Kikuchi T."/>
            <person name="Tsai I.J."/>
        </authorList>
    </citation>
    <scope>NUCLEOTIDE SEQUENCE [LARGE SCALE GENOMIC DNA]</scope>
    <source>
        <strain evidence="13 14">FFPRI411160</strain>
    </source>
</reference>
<evidence type="ECO:0000313" key="13">
    <source>
        <dbReference type="EMBL" id="PAV18689.1"/>
    </source>
</evidence>
<evidence type="ECO:0000256" key="1">
    <source>
        <dbReference type="ARBA" id="ARBA00004496"/>
    </source>
</evidence>
<feature type="domain" description="Rab-GAP TBC" evidence="12">
    <location>
        <begin position="335"/>
        <end position="520"/>
    </location>
</feature>
<dbReference type="AlphaFoldDB" id="A0A286UGN1"/>
<comment type="caution">
    <text evidence="13">The sequence shown here is derived from an EMBL/GenBank/DDBJ whole genome shotgun (WGS) entry which is preliminary data.</text>
</comment>
<dbReference type="FunFam" id="1.10.472.80:FF:000044">
    <property type="entry name" value="GTPase-activating protein GYP5"/>
    <property type="match status" value="1"/>
</dbReference>
<comment type="subcellular location">
    <subcellularLocation>
        <location evidence="1">Cytoplasm</location>
    </subcellularLocation>
</comment>
<dbReference type="FunFam" id="1.10.10.750:FF:000003">
    <property type="entry name" value="GTPase activating protein (Evi5)"/>
    <property type="match status" value="1"/>
</dbReference>
<dbReference type="STRING" id="2282107.A0A286UGN1"/>
<evidence type="ECO:0000256" key="11">
    <source>
        <dbReference type="SAM" id="MobiDB-lite"/>
    </source>
</evidence>
<dbReference type="PANTHER" id="PTHR47219:SF9">
    <property type="entry name" value="GTPASE ACTIVATING PROTEIN AND CENTROSOME-ASSOCIATED, ISOFORM B"/>
    <property type="match status" value="1"/>
</dbReference>
<dbReference type="InterPro" id="IPR050302">
    <property type="entry name" value="Rab_GAP_TBC_domain"/>
</dbReference>
<proteinExistence type="inferred from homology"/>
<evidence type="ECO:0000256" key="2">
    <source>
        <dbReference type="ARBA" id="ARBA00022448"/>
    </source>
</evidence>
<evidence type="ECO:0000256" key="9">
    <source>
        <dbReference type="ARBA" id="ARBA00072088"/>
    </source>
</evidence>
<keyword evidence="14" id="KW-1185">Reference proteome</keyword>
<feature type="compositionally biased region" description="Basic and acidic residues" evidence="11">
    <location>
        <begin position="127"/>
        <end position="143"/>
    </location>
</feature>
<evidence type="ECO:0000256" key="5">
    <source>
        <dbReference type="ARBA" id="ARBA00022892"/>
    </source>
</evidence>
<dbReference type="Gene3D" id="1.10.10.750">
    <property type="entry name" value="Ypt/Rab-GAP domain of gyp1p, domain 1"/>
    <property type="match status" value="1"/>
</dbReference>
<organism evidence="13 14">
    <name type="scientific">Pyrrhoderma noxium</name>
    <dbReference type="NCBI Taxonomy" id="2282107"/>
    <lineage>
        <taxon>Eukaryota</taxon>
        <taxon>Fungi</taxon>
        <taxon>Dikarya</taxon>
        <taxon>Basidiomycota</taxon>
        <taxon>Agaricomycotina</taxon>
        <taxon>Agaricomycetes</taxon>
        <taxon>Hymenochaetales</taxon>
        <taxon>Hymenochaetaceae</taxon>
        <taxon>Pyrrhoderma</taxon>
    </lineage>
</organism>
<dbReference type="GO" id="GO:0015031">
    <property type="term" value="P:protein transport"/>
    <property type="evidence" value="ECO:0007669"/>
    <property type="project" value="UniProtKB-KW"/>
</dbReference>
<dbReference type="Gene3D" id="1.10.8.270">
    <property type="entry name" value="putative rabgap domain of human tbc1 domain family member 14 like domains"/>
    <property type="match status" value="1"/>
</dbReference>
<dbReference type="InParanoid" id="A0A286UGN1"/>